<keyword evidence="1" id="KW-1003">Cell membrane</keyword>
<dbReference type="PANTHER" id="PTHR35529">
    <property type="entry name" value="MANGANESE EFFLUX PUMP MNTP-RELATED"/>
    <property type="match status" value="1"/>
</dbReference>
<evidence type="ECO:0008006" key="8">
    <source>
        <dbReference type="Google" id="ProtNLM"/>
    </source>
</evidence>
<feature type="transmembrane region" description="Helical" evidence="5">
    <location>
        <begin position="76"/>
        <end position="97"/>
    </location>
</feature>
<proteinExistence type="predicted"/>
<evidence type="ECO:0000256" key="1">
    <source>
        <dbReference type="ARBA" id="ARBA00022475"/>
    </source>
</evidence>
<evidence type="ECO:0000313" key="6">
    <source>
        <dbReference type="EMBL" id="RGB81662.1"/>
    </source>
</evidence>
<dbReference type="Proteomes" id="UP000260773">
    <property type="component" value="Unassembled WGS sequence"/>
</dbReference>
<dbReference type="AlphaFoldDB" id="A0A3E2TTC5"/>
<feature type="transmembrane region" description="Helical" evidence="5">
    <location>
        <begin position="117"/>
        <end position="136"/>
    </location>
</feature>
<evidence type="ECO:0000256" key="5">
    <source>
        <dbReference type="SAM" id="Phobius"/>
    </source>
</evidence>
<keyword evidence="4 5" id="KW-0472">Membrane</keyword>
<protein>
    <recommendedName>
        <fullName evidence="8">Manganese efflux pump MntP</fullName>
    </recommendedName>
</protein>
<dbReference type="Pfam" id="PF02659">
    <property type="entry name" value="Mntp"/>
    <property type="match status" value="1"/>
</dbReference>
<dbReference type="InterPro" id="IPR003810">
    <property type="entry name" value="Mntp/YtaF"/>
</dbReference>
<feature type="transmembrane region" description="Helical" evidence="5">
    <location>
        <begin position="175"/>
        <end position="195"/>
    </location>
</feature>
<keyword evidence="2 5" id="KW-0812">Transmembrane</keyword>
<comment type="caution">
    <text evidence="6">The sequence shown here is derived from an EMBL/GenBank/DDBJ whole genome shotgun (WGS) entry which is preliminary data.</text>
</comment>
<keyword evidence="3 5" id="KW-1133">Transmembrane helix</keyword>
<name>A0A3E2TTC5_9FIRM</name>
<evidence type="ECO:0000256" key="2">
    <source>
        <dbReference type="ARBA" id="ARBA00022692"/>
    </source>
</evidence>
<feature type="transmembrane region" description="Helical" evidence="5">
    <location>
        <begin position="12"/>
        <end position="35"/>
    </location>
</feature>
<evidence type="ECO:0000313" key="7">
    <source>
        <dbReference type="Proteomes" id="UP000260773"/>
    </source>
</evidence>
<evidence type="ECO:0000256" key="4">
    <source>
        <dbReference type="ARBA" id="ARBA00023136"/>
    </source>
</evidence>
<dbReference type="EMBL" id="QVEP01000004">
    <property type="protein sequence ID" value="RGB81662.1"/>
    <property type="molecule type" value="Genomic_DNA"/>
</dbReference>
<feature type="transmembrane region" description="Helical" evidence="5">
    <location>
        <begin position="142"/>
        <end position="163"/>
    </location>
</feature>
<accession>A0A3E2TTC5</accession>
<sequence>MGWRSGMSLIEILIISIGLSLDVYAVVVCQGAVLLKIEKTKLLKMSLFFCAWQVVAVSIGHTVTLIPYLTDIAKNVSYVGEFISVIIFTVIGVYMLYKAWKNEGILERLSDVNYKQLCVAAFFTSLDALFAGMGFGLLKARFYIVALSILIITAVMVILGLYTGMRLGYEQKTKAYGIGGILLLISAIDVVLKYLA</sequence>
<dbReference type="PANTHER" id="PTHR35529:SF1">
    <property type="entry name" value="MANGANESE EFFLUX PUMP MNTP-RELATED"/>
    <property type="match status" value="1"/>
</dbReference>
<gene>
    <name evidence="6" type="ORF">DW070_02405</name>
</gene>
<evidence type="ECO:0000256" key="3">
    <source>
        <dbReference type="ARBA" id="ARBA00022989"/>
    </source>
</evidence>
<feature type="transmembrane region" description="Helical" evidence="5">
    <location>
        <begin position="47"/>
        <end position="70"/>
    </location>
</feature>
<reference evidence="6 7" key="1">
    <citation type="submission" date="2018-08" db="EMBL/GenBank/DDBJ databases">
        <title>A genome reference for cultivated species of the human gut microbiota.</title>
        <authorList>
            <person name="Zou Y."/>
            <person name="Xue W."/>
            <person name="Luo G."/>
        </authorList>
    </citation>
    <scope>NUCLEOTIDE SEQUENCE [LARGE SCALE GENOMIC DNA]</scope>
    <source>
        <strain evidence="6 7">AF45-17</strain>
    </source>
</reference>
<organism evidence="6 7">
    <name type="scientific">Coprococcus catus</name>
    <dbReference type="NCBI Taxonomy" id="116085"/>
    <lineage>
        <taxon>Bacteria</taxon>
        <taxon>Bacillati</taxon>
        <taxon>Bacillota</taxon>
        <taxon>Clostridia</taxon>
        <taxon>Lachnospirales</taxon>
        <taxon>Lachnospiraceae</taxon>
        <taxon>Coprococcus</taxon>
    </lineage>
</organism>